<protein>
    <submittedName>
        <fullName evidence="1">Uncharacterized protein</fullName>
    </submittedName>
</protein>
<name>A0A1R4B389_9VIBR</name>
<sequence length="103" mass="11841">MISTCKECVLEDKHHHHARIQLTRCGTVAIDIPETQEHIETDLDCVEIRSQSGQPCLICTEKKKSNHAKDQKALPLQQQDARELDKLIKDVSEEYETLMNDLM</sequence>
<dbReference type="RefSeq" id="WP_077313439.1">
    <property type="nucleotide sequence ID" value="NZ_AP024887.1"/>
</dbReference>
<dbReference type="OrthoDB" id="5887304at2"/>
<dbReference type="EMBL" id="FUFT01000002">
    <property type="protein sequence ID" value="SJL83382.1"/>
    <property type="molecule type" value="Genomic_DNA"/>
</dbReference>
<dbReference type="AlphaFoldDB" id="A0A1R4B389"/>
<gene>
    <name evidence="1" type="ORF">VPAL9027_01348</name>
</gene>
<keyword evidence="2" id="KW-1185">Reference proteome</keyword>
<organism evidence="1 2">
    <name type="scientific">Vibrio palustris</name>
    <dbReference type="NCBI Taxonomy" id="1918946"/>
    <lineage>
        <taxon>Bacteria</taxon>
        <taxon>Pseudomonadati</taxon>
        <taxon>Pseudomonadota</taxon>
        <taxon>Gammaproteobacteria</taxon>
        <taxon>Vibrionales</taxon>
        <taxon>Vibrionaceae</taxon>
        <taxon>Vibrio</taxon>
    </lineage>
</organism>
<dbReference type="Proteomes" id="UP000189475">
    <property type="component" value="Unassembled WGS sequence"/>
</dbReference>
<reference evidence="1 2" key="1">
    <citation type="submission" date="2017-02" db="EMBL/GenBank/DDBJ databases">
        <authorList>
            <person name="Peterson S.W."/>
        </authorList>
    </citation>
    <scope>NUCLEOTIDE SEQUENCE [LARGE SCALE GENOMIC DNA]</scope>
    <source>
        <strain evidence="1 2">CECT 9027</strain>
    </source>
</reference>
<proteinExistence type="predicted"/>
<accession>A0A1R4B389</accession>
<evidence type="ECO:0000313" key="1">
    <source>
        <dbReference type="EMBL" id="SJL83382.1"/>
    </source>
</evidence>
<evidence type="ECO:0000313" key="2">
    <source>
        <dbReference type="Proteomes" id="UP000189475"/>
    </source>
</evidence>